<name>A0ABU9QJ37_9BURK</name>
<comment type="caution">
    <text evidence="3">The sequence shown here is derived from an EMBL/GenBank/DDBJ whole genome shotgun (WGS) entry which is preliminary data.</text>
</comment>
<feature type="coiled-coil region" evidence="1">
    <location>
        <begin position="93"/>
        <end position="120"/>
    </location>
</feature>
<keyword evidence="1" id="KW-0175">Coiled coil</keyword>
<protein>
    <submittedName>
        <fullName evidence="3">TetR family transcriptional regulator</fullName>
    </submittedName>
</protein>
<accession>A0ABU9QJ37</accession>
<evidence type="ECO:0000256" key="2">
    <source>
        <dbReference type="SAM" id="MobiDB-lite"/>
    </source>
</evidence>
<sequence>MRKISSAAREALSAQKETSTKETRKRLDQAMKRLVAGTPQALPAGSRLTASNVAKEAGVDRATLYRFHRPILDAIRQAETNSAATPRKQRRTLSETEAKLKEYRTLVEEAQGQVAALARINYRLDASIHELEELIRVRDQVISDLQMQLNQQPLSSSVSPLKRNKR</sequence>
<proteinExistence type="predicted"/>
<organism evidence="3 4">
    <name type="scientific">Paraburkholderia sabiae</name>
    <dbReference type="NCBI Taxonomy" id="273251"/>
    <lineage>
        <taxon>Bacteria</taxon>
        <taxon>Pseudomonadati</taxon>
        <taxon>Pseudomonadota</taxon>
        <taxon>Betaproteobacteria</taxon>
        <taxon>Burkholderiales</taxon>
        <taxon>Burkholderiaceae</taxon>
        <taxon>Paraburkholderia</taxon>
    </lineage>
</organism>
<evidence type="ECO:0000313" key="3">
    <source>
        <dbReference type="EMBL" id="MEM5289497.1"/>
    </source>
</evidence>
<dbReference type="Proteomes" id="UP001494588">
    <property type="component" value="Unassembled WGS sequence"/>
</dbReference>
<feature type="region of interest" description="Disordered" evidence="2">
    <location>
        <begin position="1"/>
        <end position="24"/>
    </location>
</feature>
<evidence type="ECO:0000256" key="1">
    <source>
        <dbReference type="SAM" id="Coils"/>
    </source>
</evidence>
<dbReference type="EMBL" id="JAZHGC010000026">
    <property type="protein sequence ID" value="MEM5289497.1"/>
    <property type="molecule type" value="Genomic_DNA"/>
</dbReference>
<evidence type="ECO:0000313" key="4">
    <source>
        <dbReference type="Proteomes" id="UP001494588"/>
    </source>
</evidence>
<dbReference type="RefSeq" id="WP_201657685.1">
    <property type="nucleotide sequence ID" value="NZ_CAJHCS010000028.1"/>
</dbReference>
<keyword evidence="4" id="KW-1185">Reference proteome</keyword>
<reference evidence="3 4" key="1">
    <citation type="submission" date="2024-01" db="EMBL/GenBank/DDBJ databases">
        <title>The diversity of rhizobia nodulating Mimosa spp. in eleven states of Brazil covering several biomes is determined by host plant, location, and edaphic factors.</title>
        <authorList>
            <person name="Rouws L."/>
            <person name="Barauna A."/>
            <person name="Beukes C."/>
            <person name="De Faria S.M."/>
            <person name="Gross E."/>
            <person name="Dos Reis Junior F.B."/>
            <person name="Simon M."/>
            <person name="Maluk M."/>
            <person name="Odee D.W."/>
            <person name="Kenicer G."/>
            <person name="Young J.P.W."/>
            <person name="Reis V.M."/>
            <person name="Zilli J."/>
            <person name="James E.K."/>
        </authorList>
    </citation>
    <scope>NUCLEOTIDE SEQUENCE [LARGE SCALE GENOMIC DNA]</scope>
    <source>
        <strain evidence="3 4">JPY77</strain>
    </source>
</reference>
<gene>
    <name evidence="3" type="ORF">V4C55_27625</name>
</gene>